<proteinExistence type="predicted"/>
<name>A0A1G6PYE4_9GAMM</name>
<dbReference type="AlphaFoldDB" id="A0A1G6PYE4"/>
<reference evidence="2" key="1">
    <citation type="submission" date="2016-10" db="EMBL/GenBank/DDBJ databases">
        <authorList>
            <person name="Varghese N."/>
            <person name="Submissions S."/>
        </authorList>
    </citation>
    <scope>NUCLEOTIDE SEQUENCE [LARGE SCALE GENOMIC DNA]</scope>
    <source>
        <strain evidence="2">DSM 26382</strain>
    </source>
</reference>
<keyword evidence="2" id="KW-1185">Reference proteome</keyword>
<sequence>MAAFDQVAYIAQQFDDVEKALNSAWGNIPESVRTAKLEAAKRASRLLGYMDAMEHAGALSASLAGELRPKLNSIVEQADEAIEELENERCDLESRLDQ</sequence>
<dbReference type="RefSeq" id="WP_017362317.1">
    <property type="nucleotide sequence ID" value="NZ_FMZQ01000007.1"/>
</dbReference>
<dbReference type="Proteomes" id="UP000199467">
    <property type="component" value="Unassembled WGS sequence"/>
</dbReference>
<protein>
    <submittedName>
        <fullName evidence="1">Uncharacterized protein</fullName>
    </submittedName>
</protein>
<gene>
    <name evidence="1" type="ORF">SAMN05216576_107151</name>
</gene>
<accession>A0A1G6PYE4</accession>
<evidence type="ECO:0000313" key="2">
    <source>
        <dbReference type="Proteomes" id="UP000199467"/>
    </source>
</evidence>
<dbReference type="EMBL" id="FMZQ01000007">
    <property type="protein sequence ID" value="SDC84981.1"/>
    <property type="molecule type" value="Genomic_DNA"/>
</dbReference>
<dbReference type="GeneID" id="57609052"/>
<evidence type="ECO:0000313" key="1">
    <source>
        <dbReference type="EMBL" id="SDC84981.1"/>
    </source>
</evidence>
<organism evidence="1 2">
    <name type="scientific">Ectopseudomonas chengduensis</name>
    <dbReference type="NCBI Taxonomy" id="489632"/>
    <lineage>
        <taxon>Bacteria</taxon>
        <taxon>Pseudomonadati</taxon>
        <taxon>Pseudomonadota</taxon>
        <taxon>Gammaproteobacteria</taxon>
        <taxon>Pseudomonadales</taxon>
        <taxon>Pseudomonadaceae</taxon>
        <taxon>Ectopseudomonas</taxon>
    </lineage>
</organism>